<feature type="non-terminal residue" evidence="1">
    <location>
        <position position="61"/>
    </location>
</feature>
<gene>
    <name evidence="1" type="primary">fba</name>
    <name evidence="1" type="ORF">SPIL2461_LOCUS1953</name>
</gene>
<keyword evidence="2" id="KW-1185">Reference proteome</keyword>
<reference evidence="1" key="1">
    <citation type="submission" date="2021-02" db="EMBL/GenBank/DDBJ databases">
        <authorList>
            <person name="Dougan E. K."/>
            <person name="Rhodes N."/>
            <person name="Thang M."/>
            <person name="Chan C."/>
        </authorList>
    </citation>
    <scope>NUCLEOTIDE SEQUENCE</scope>
</reference>
<protein>
    <submittedName>
        <fullName evidence="1">Fba protein</fullName>
    </submittedName>
</protein>
<dbReference type="AlphaFoldDB" id="A0A812JCB5"/>
<dbReference type="Proteomes" id="UP000649617">
    <property type="component" value="Unassembled WGS sequence"/>
</dbReference>
<evidence type="ECO:0000313" key="2">
    <source>
        <dbReference type="Proteomes" id="UP000649617"/>
    </source>
</evidence>
<proteinExistence type="predicted"/>
<organism evidence="1 2">
    <name type="scientific">Symbiodinium pilosum</name>
    <name type="common">Dinoflagellate</name>
    <dbReference type="NCBI Taxonomy" id="2952"/>
    <lineage>
        <taxon>Eukaryota</taxon>
        <taxon>Sar</taxon>
        <taxon>Alveolata</taxon>
        <taxon>Dinophyceae</taxon>
        <taxon>Suessiales</taxon>
        <taxon>Symbiodiniaceae</taxon>
        <taxon>Symbiodinium</taxon>
    </lineage>
</organism>
<evidence type="ECO:0000313" key="1">
    <source>
        <dbReference type="EMBL" id="CAE7205337.1"/>
    </source>
</evidence>
<comment type="caution">
    <text evidence="1">The sequence shown here is derived from an EMBL/GenBank/DDBJ whole genome shotgun (WGS) entry which is preliminary data.</text>
</comment>
<dbReference type="EMBL" id="CAJNIZ010002058">
    <property type="protein sequence ID" value="CAE7205337.1"/>
    <property type="molecule type" value="Genomic_DNA"/>
</dbReference>
<name>A0A812JCB5_SYMPI</name>
<accession>A0A812JCB5</accession>
<dbReference type="OrthoDB" id="10483664at2759"/>
<sequence>EAILSTEDVLALGPDEVAQVLSHDRQLLATVTARLSSGKELADLVFDTDSVELPQGRPTEK</sequence>
<feature type="non-terminal residue" evidence="1">
    <location>
        <position position="1"/>
    </location>
</feature>